<dbReference type="Proteomes" id="UP000267096">
    <property type="component" value="Unassembled WGS sequence"/>
</dbReference>
<dbReference type="GO" id="GO:0005768">
    <property type="term" value="C:endosome"/>
    <property type="evidence" value="ECO:0007669"/>
    <property type="project" value="UniProtKB-SubCell"/>
</dbReference>
<keyword evidence="8" id="KW-1185">Reference proteome</keyword>
<dbReference type="GO" id="GO:0015031">
    <property type="term" value="P:protein transport"/>
    <property type="evidence" value="ECO:0007669"/>
    <property type="project" value="UniProtKB-KW"/>
</dbReference>
<evidence type="ECO:0000313" key="7">
    <source>
        <dbReference type="EMBL" id="VDK54801.1"/>
    </source>
</evidence>
<evidence type="ECO:0000256" key="3">
    <source>
        <dbReference type="ARBA" id="ARBA00022448"/>
    </source>
</evidence>
<evidence type="ECO:0000256" key="6">
    <source>
        <dbReference type="SAM" id="MobiDB-lite"/>
    </source>
</evidence>
<accession>A0A0M3K4N0</accession>
<proteinExistence type="inferred from homology"/>
<keyword evidence="5" id="KW-0653">Protein transport</keyword>
<evidence type="ECO:0000256" key="5">
    <source>
        <dbReference type="ARBA" id="ARBA00022927"/>
    </source>
</evidence>
<protein>
    <submittedName>
        <fullName evidence="9">UPF0505 protein C16orf62 (inferred by orthology to a human protein)</fullName>
    </submittedName>
</protein>
<comment type="similarity">
    <text evidence="2">Belongs to the VPS35L family.</text>
</comment>
<sequence length="727" mass="82973">MTTEKQHPMLFDDSTLIWKWKCRRRNWDKEMINSEEWGGVEVLVDPLRANSRRSRHLDTQQKQHLIRRTSPEIVIKTETDDGTEPEFLDPLGAYREEQSETNPTTKIDPLSVQSDKAEPQLPNTLAIEEEEYLAKETILPGFEPWSTHRRRILQEFTTNEKLSITSSFLPNGVPLSTKIVIADRAAHRLEQLNDTSGLKKLADLSQEEYVRNVNELRKRLLIAWANEKKVESVQIIVELSRILSSTAAPQFYPSQFVLVTDILDIFGDLVYERLFNKANKERSEAAAGSLPKHFTHTDVPLTTRETAKNWFCKIQEILELLPRFYVETSIIGCIRFLDTDSLAANLHRLCGMTLSIQHPLIASYARSYICRVAMRLLPADRAPHWKCLNDWMQSFETQPQFPSLIDLFRNNSASYQQCANAILSAFVRQHPMRFSSNFQFANQMLQLCKVMHDSLSTSSTDQDVRMVSLLIERALDRFDFDSDPERAIDFFVDCRAALSNIDSLVAWCVSRVCALGYTLVERRSQSRSVSSFTRALIANAFITIASLSNPLHKLQLYLQTALLTLLVNSLPQMDAIMKCCIEVLASCQAVPVQEYRRMTSSFLAFLVFVPDSPKKAPLYMFNAFMNATARYPWGDEVLERARLFIDCLRYLSSVCQAELPYHIGNSQSNDTIYGSSAAFLDVIDEKCDTVIGQLEELYNGDTSKSVILALELLEFIVDFGDIKVVSE</sequence>
<organism evidence="9">
    <name type="scientific">Anisakis simplex</name>
    <name type="common">Herring worm</name>
    <dbReference type="NCBI Taxonomy" id="6269"/>
    <lineage>
        <taxon>Eukaryota</taxon>
        <taxon>Metazoa</taxon>
        <taxon>Ecdysozoa</taxon>
        <taxon>Nematoda</taxon>
        <taxon>Chromadorea</taxon>
        <taxon>Rhabditida</taxon>
        <taxon>Spirurina</taxon>
        <taxon>Ascaridomorpha</taxon>
        <taxon>Ascaridoidea</taxon>
        <taxon>Anisakidae</taxon>
        <taxon>Anisakis</taxon>
        <taxon>Anisakis simplex complex</taxon>
    </lineage>
</organism>
<gene>
    <name evidence="7" type="ORF">ASIM_LOCUS15328</name>
</gene>
<dbReference type="PANTHER" id="PTHR13673">
    <property type="entry name" value="ESOPHAGEAL CANCER ASSOCIATED PROTEIN"/>
    <property type="match status" value="1"/>
</dbReference>
<dbReference type="SUPFAM" id="SSF48371">
    <property type="entry name" value="ARM repeat"/>
    <property type="match status" value="1"/>
</dbReference>
<evidence type="ECO:0000256" key="4">
    <source>
        <dbReference type="ARBA" id="ARBA00022753"/>
    </source>
</evidence>
<dbReference type="InterPro" id="IPR029705">
    <property type="entry name" value="VPS35L"/>
</dbReference>
<dbReference type="InterPro" id="IPR016024">
    <property type="entry name" value="ARM-type_fold"/>
</dbReference>
<evidence type="ECO:0000256" key="1">
    <source>
        <dbReference type="ARBA" id="ARBA00004177"/>
    </source>
</evidence>
<dbReference type="EMBL" id="UYRR01032253">
    <property type="protein sequence ID" value="VDK54801.1"/>
    <property type="molecule type" value="Genomic_DNA"/>
</dbReference>
<reference evidence="7 8" key="2">
    <citation type="submission" date="2018-11" db="EMBL/GenBank/DDBJ databases">
        <authorList>
            <consortium name="Pathogen Informatics"/>
        </authorList>
    </citation>
    <scope>NUCLEOTIDE SEQUENCE [LARGE SCALE GENOMIC DNA]</scope>
</reference>
<comment type="subcellular location">
    <subcellularLocation>
        <location evidence="1">Endosome</location>
    </subcellularLocation>
</comment>
<name>A0A0M3K4N0_ANISI</name>
<feature type="region of interest" description="Disordered" evidence="6">
    <location>
        <begin position="95"/>
        <end position="118"/>
    </location>
</feature>
<evidence type="ECO:0000313" key="8">
    <source>
        <dbReference type="Proteomes" id="UP000267096"/>
    </source>
</evidence>
<dbReference type="PANTHER" id="PTHR13673:SF0">
    <property type="entry name" value="VPS35 ENDOSOMAL PROTEIN-SORTING FACTOR-LIKE"/>
    <property type="match status" value="1"/>
</dbReference>
<dbReference type="WBParaSite" id="ASIM_0001592101-mRNA-1">
    <property type="protein sequence ID" value="ASIM_0001592101-mRNA-1"/>
    <property type="gene ID" value="ASIM_0001592101"/>
</dbReference>
<keyword evidence="3" id="KW-0813">Transport</keyword>
<evidence type="ECO:0000256" key="2">
    <source>
        <dbReference type="ARBA" id="ARBA00010704"/>
    </source>
</evidence>
<reference evidence="9" key="1">
    <citation type="submission" date="2017-02" db="UniProtKB">
        <authorList>
            <consortium name="WormBaseParasite"/>
        </authorList>
    </citation>
    <scope>IDENTIFICATION</scope>
</reference>
<keyword evidence="4" id="KW-0967">Endosome</keyword>
<dbReference type="GO" id="GO:0032456">
    <property type="term" value="P:endocytic recycling"/>
    <property type="evidence" value="ECO:0007669"/>
    <property type="project" value="InterPro"/>
</dbReference>
<dbReference type="OrthoDB" id="1734063at2759"/>
<evidence type="ECO:0000313" key="9">
    <source>
        <dbReference type="WBParaSite" id="ASIM_0001592101-mRNA-1"/>
    </source>
</evidence>
<dbReference type="AlphaFoldDB" id="A0A0M3K4N0"/>